<evidence type="ECO:0000313" key="14">
    <source>
        <dbReference type="Proteomes" id="UP000294933"/>
    </source>
</evidence>
<keyword evidence="5" id="KW-0539">Nucleus</keyword>
<comment type="subcellular location">
    <subcellularLocation>
        <location evidence="5">Cytoplasm</location>
    </subcellularLocation>
    <subcellularLocation>
        <location evidence="5">Nucleus</location>
    </subcellularLocation>
</comment>
<dbReference type="Pfam" id="PF23936">
    <property type="entry name" value="HB_ELP1"/>
    <property type="match status" value="1"/>
</dbReference>
<feature type="domain" description="ELP1 alpha-solenoid" evidence="11">
    <location>
        <begin position="732"/>
        <end position="802"/>
    </location>
</feature>
<evidence type="ECO:0000256" key="2">
    <source>
        <dbReference type="ARBA" id="ARBA00006086"/>
    </source>
</evidence>
<evidence type="ECO:0000256" key="7">
    <source>
        <dbReference type="SAM" id="MobiDB-lite"/>
    </source>
</evidence>
<evidence type="ECO:0000259" key="12">
    <source>
        <dbReference type="Pfam" id="PF23936"/>
    </source>
</evidence>
<dbReference type="InterPro" id="IPR056167">
    <property type="entry name" value="A-sol_ELP1"/>
</dbReference>
<proteinExistence type="inferred from homology"/>
<evidence type="ECO:0000259" key="11">
    <source>
        <dbReference type="Pfam" id="PF23925"/>
    </source>
</evidence>
<dbReference type="STRING" id="50990.A0A4Y7PNE7"/>
<comment type="similarity">
    <text evidence="2 5">Belongs to the ELP1/IKA1 family.</text>
</comment>
<reference evidence="13 14" key="1">
    <citation type="submission" date="2018-06" db="EMBL/GenBank/DDBJ databases">
        <title>A transcriptomic atlas of mushroom development highlights an independent origin of complex multicellularity.</title>
        <authorList>
            <consortium name="DOE Joint Genome Institute"/>
            <person name="Krizsan K."/>
            <person name="Almasi E."/>
            <person name="Merenyi Z."/>
            <person name="Sahu N."/>
            <person name="Viragh M."/>
            <person name="Koszo T."/>
            <person name="Mondo S."/>
            <person name="Kiss B."/>
            <person name="Balint B."/>
            <person name="Kues U."/>
            <person name="Barry K."/>
            <person name="Hegedus J.C."/>
            <person name="Henrissat B."/>
            <person name="Johnson J."/>
            <person name="Lipzen A."/>
            <person name="Ohm R."/>
            <person name="Nagy I."/>
            <person name="Pangilinan J."/>
            <person name="Yan J."/>
            <person name="Xiong Y."/>
            <person name="Grigoriev I.V."/>
            <person name="Hibbett D.S."/>
            <person name="Nagy L.G."/>
        </authorList>
    </citation>
    <scope>NUCLEOTIDE SEQUENCE [LARGE SCALE GENOMIC DNA]</scope>
    <source>
        <strain evidence="13 14">SZMC22713</strain>
    </source>
</reference>
<dbReference type="Proteomes" id="UP000294933">
    <property type="component" value="Unassembled WGS sequence"/>
</dbReference>
<feature type="domain" description="ELP1 three-helical bundle" evidence="12">
    <location>
        <begin position="1089"/>
        <end position="1261"/>
    </location>
</feature>
<dbReference type="GO" id="GO:0000049">
    <property type="term" value="F:tRNA binding"/>
    <property type="evidence" value="ECO:0007669"/>
    <property type="project" value="TreeGrafter"/>
</dbReference>
<gene>
    <name evidence="13" type="ORF">BD410DRAFT_794824</name>
</gene>
<dbReference type="InterPro" id="IPR006849">
    <property type="entry name" value="Elp1"/>
</dbReference>
<protein>
    <recommendedName>
        <fullName evidence="5">Elongator complex protein 1</fullName>
    </recommendedName>
</protein>
<dbReference type="InterPro" id="IPR056164">
    <property type="entry name" value="Beta-prop_ELP1_1st"/>
</dbReference>
<feature type="region of interest" description="Disordered" evidence="7">
    <location>
        <begin position="1288"/>
        <end position="1307"/>
    </location>
</feature>
<keyword evidence="4" id="KW-0819">tRNA processing</keyword>
<feature type="compositionally biased region" description="Basic residues" evidence="7">
    <location>
        <begin position="1175"/>
        <end position="1187"/>
    </location>
</feature>
<dbReference type="PANTHER" id="PTHR12747">
    <property type="entry name" value="ELONGATOR COMPLEX PROTEIN 1"/>
    <property type="match status" value="1"/>
</dbReference>
<dbReference type="GO" id="GO:0002926">
    <property type="term" value="P:tRNA wobble base 5-methoxycarbonylmethyl-2-thiouridinylation"/>
    <property type="evidence" value="ECO:0007669"/>
    <property type="project" value="TreeGrafter"/>
</dbReference>
<dbReference type="UniPathway" id="UPA00988"/>
<dbReference type="Pfam" id="PF23797">
    <property type="entry name" value="Beta-prop_ELP1_2nd"/>
    <property type="match status" value="1"/>
</dbReference>
<comment type="pathway">
    <text evidence="1">tRNA modification; 5-methoxycarbonylmethyl-2-thiouridine-tRNA biosynthesis.</text>
</comment>
<keyword evidence="3 5" id="KW-0963">Cytoplasm</keyword>
<evidence type="ECO:0000256" key="4">
    <source>
        <dbReference type="ARBA" id="ARBA00022694"/>
    </source>
</evidence>
<keyword evidence="13" id="KW-0808">Transferase</keyword>
<evidence type="ECO:0000259" key="10">
    <source>
        <dbReference type="Pfam" id="PF23878"/>
    </source>
</evidence>
<dbReference type="GO" id="GO:0005829">
    <property type="term" value="C:cytosol"/>
    <property type="evidence" value="ECO:0007669"/>
    <property type="project" value="TreeGrafter"/>
</dbReference>
<evidence type="ECO:0000256" key="3">
    <source>
        <dbReference type="ARBA" id="ARBA00022490"/>
    </source>
</evidence>
<dbReference type="EMBL" id="ML170232">
    <property type="protein sequence ID" value="TDL16914.1"/>
    <property type="molecule type" value="Genomic_DNA"/>
</dbReference>
<organism evidence="13 14">
    <name type="scientific">Rickenella mellea</name>
    <dbReference type="NCBI Taxonomy" id="50990"/>
    <lineage>
        <taxon>Eukaryota</taxon>
        <taxon>Fungi</taxon>
        <taxon>Dikarya</taxon>
        <taxon>Basidiomycota</taxon>
        <taxon>Agaricomycotina</taxon>
        <taxon>Agaricomycetes</taxon>
        <taxon>Hymenochaetales</taxon>
        <taxon>Rickenellaceae</taxon>
        <taxon>Rickenella</taxon>
    </lineage>
</organism>
<dbReference type="InterPro" id="IPR056166">
    <property type="entry name" value="TPR_ELP1"/>
</dbReference>
<feature type="coiled-coil region" evidence="6">
    <location>
        <begin position="1233"/>
        <end position="1260"/>
    </location>
</feature>
<keyword evidence="14" id="KW-1185">Reference proteome</keyword>
<dbReference type="GO" id="GO:0016301">
    <property type="term" value="F:kinase activity"/>
    <property type="evidence" value="ECO:0007669"/>
    <property type="project" value="UniProtKB-KW"/>
</dbReference>
<dbReference type="Pfam" id="PF23878">
    <property type="entry name" value="TPR_ELP1"/>
    <property type="match status" value="1"/>
</dbReference>
<evidence type="ECO:0000259" key="9">
    <source>
        <dbReference type="Pfam" id="PF23797"/>
    </source>
</evidence>
<feature type="domain" description="ELP1 N-terminal second beta-propeller" evidence="9">
    <location>
        <begin position="422"/>
        <end position="708"/>
    </location>
</feature>
<dbReference type="VEuPathDB" id="FungiDB:BD410DRAFT_794824"/>
<dbReference type="Pfam" id="PF23925">
    <property type="entry name" value="A-sol_ELP1"/>
    <property type="match status" value="2"/>
</dbReference>
<dbReference type="PIRSF" id="PIRSF017233">
    <property type="entry name" value="IKAP"/>
    <property type="match status" value="1"/>
</dbReference>
<feature type="region of interest" description="Disordered" evidence="7">
    <location>
        <begin position="1168"/>
        <end position="1196"/>
    </location>
</feature>
<dbReference type="InterPro" id="IPR056165">
    <property type="entry name" value="Beta-prop_ELP1_2nd"/>
</dbReference>
<keyword evidence="13" id="KW-0418">Kinase</keyword>
<evidence type="ECO:0000259" key="8">
    <source>
        <dbReference type="Pfam" id="PF04762"/>
    </source>
</evidence>
<name>A0A4Y7PNE7_9AGAM</name>
<dbReference type="PANTHER" id="PTHR12747:SF0">
    <property type="entry name" value="ELONGATOR COMPLEX PROTEIN 1"/>
    <property type="match status" value="1"/>
</dbReference>
<evidence type="ECO:0000256" key="5">
    <source>
        <dbReference type="PIRNR" id="PIRNR017233"/>
    </source>
</evidence>
<feature type="domain" description="ELP1 TPR" evidence="10">
    <location>
        <begin position="917"/>
        <end position="1080"/>
    </location>
</feature>
<keyword evidence="6" id="KW-0175">Coiled coil</keyword>
<accession>A0A4Y7PNE7</accession>
<dbReference type="GO" id="GO:0033588">
    <property type="term" value="C:elongator holoenzyme complex"/>
    <property type="evidence" value="ECO:0007669"/>
    <property type="project" value="InterPro"/>
</dbReference>
<evidence type="ECO:0000256" key="6">
    <source>
        <dbReference type="SAM" id="Coils"/>
    </source>
</evidence>
<comment type="function">
    <text evidence="5">Component of the elongator complex which is required for multiple tRNA modifications, including mcm5U (5-methoxycarbonylmethyl uridine), mcm5s2U (5-methoxycarbonylmethyl-2-thiouridine), and ncm5U (5-carbamoylmethyl uridine). The elongator complex catalyzes formation of carboxymethyluridine in the wobble base at position 34 in tRNAs.</text>
</comment>
<feature type="domain" description="ELP1 alpha-solenoid" evidence="11">
    <location>
        <begin position="806"/>
        <end position="910"/>
    </location>
</feature>
<dbReference type="InterPro" id="IPR056169">
    <property type="entry name" value="HB_ELP1"/>
</dbReference>
<feature type="domain" description="ELP1 first N-terminal beta-propeller" evidence="8">
    <location>
        <begin position="1"/>
        <end position="384"/>
    </location>
</feature>
<sequence length="1312" mass="147969">MRNLVIASNRIWSLPNGHIATATVDVEHNHLYLLSENQNADGDVEIEVFKVENHDMQQKSEPISVGAIMTPASQTSALSQIISTRFLGESQSLAVITRAGDVGLLPLDNGDFGTFDVIGSIDVGIKSACWCPDDSIVVIVTGENKLLLMTSSFDVLSETSLRASDHGEDQPVNMGWGSKETQFHGSLGKTAAQAPGTAVDAIGSSPDDDGIPRIGWRGDGAFFVVSSLDDGPARNRRVLRVYDRQGALQTTSQPVAGLEHTLCWRPSGNLIVSTQRFGYEGGEAGNEGRHDVVFFERNGLRHGEFRLRERWEFVKDAERRWGYRIREVGWNSDSTVLAIWIERDEGDVVQLWTTGNYHWYLKQEILPPTSVEPRRFSSLNWHPESSMQLFLTCPACVLDITFTWETYASRSPPPNDTGLIAVVDGSDLLLTPFRTQNVPPPMYSCKISLAHVSNSQTSLIDGRAPVHVALSPSDDALCVLRHSGRLEIWDVQGPMDSRKPNAFSPVKICEGSVNFDQWQYTAEQLGLWPLDTSKTSYRIACLFSSTITDTVIISDFIDGVESEMRRVDMASNCGRLVASDREVFWQSDRGQIFHVYPSKANNEPIACFPQFCLTAEATTCNENDVIFIGLADAGNLCVLSSEGTTHQTVSTNANGFTAASGFLIFTTTSHEAHFAKLDVLHDLLSAQPDDKQTHEWEKRRVERGSRIVTAVPSAMSLVLQMPRGNLETINPRPLVLDVVRKDLDEGNFRKAFLACRKHRVEFNIMVEHDQNTFINRIPLFVQQVDDVDHLNLFLASLGQSSLDTDILTVVCDGIREQVQTRNLKKYMNSVLTAYVVKRPPDYEAALSLLLRLRDEEPELVEDAVKYIIFLVDADKLFDMALGMYDFSLVLMIAQHAQRDPREYLPFLRELRSLEKYYQRFKIDEHLKRHESALKNLHLAGAEYFDEAMVYTETHRLHFYALRLWKEDHENLKRVLDLYGEWLFDRREFRQAALAFVDAHNLPKAMVAYERALLWRELFDLALRTSVDADTLSEMAYRVADELCSKRKYSDAAQVSLDYAKDVNQAIATLAQGNLYSEARRLITLRDAPDLLVSTLHPAAFDTSAQILEDMTEIRTQLRKQFQRIRELRIKKEEEPDAFYGIDDPALHNVDVMTDASMPATAFTRYTVAPTANSRSSKRTSRSKRKMERKVGSGRKGTVDEEEYILSSITKLSARFDAVQGDAECLLPHLMQFSKEHRAEGSKLQDEVMALKKELSEAVDQIWAKPDDPDGALMTDTWAHRMEEKMKERRNPIEIVPKPALSSGEPRIDLLEL</sequence>
<evidence type="ECO:0000256" key="1">
    <source>
        <dbReference type="ARBA" id="ARBA00005043"/>
    </source>
</evidence>
<dbReference type="SUPFAM" id="SSF82171">
    <property type="entry name" value="DPP6 N-terminal domain-like"/>
    <property type="match status" value="1"/>
</dbReference>
<dbReference type="GO" id="GO:0005634">
    <property type="term" value="C:nucleus"/>
    <property type="evidence" value="ECO:0007669"/>
    <property type="project" value="UniProtKB-SubCell"/>
</dbReference>
<dbReference type="Pfam" id="PF04762">
    <property type="entry name" value="Beta-prop_ELP1_1st"/>
    <property type="match status" value="1"/>
</dbReference>
<evidence type="ECO:0000313" key="13">
    <source>
        <dbReference type="EMBL" id="TDL16914.1"/>
    </source>
</evidence>
<dbReference type="OrthoDB" id="40048at2759"/>